<protein>
    <submittedName>
        <fullName evidence="1">DNA polymerase III subunit delta</fullName>
    </submittedName>
</protein>
<name>A0A7I7MGU2_9MYCO</name>
<dbReference type="InterPro" id="IPR005624">
    <property type="entry name" value="PduO/GlcC-like"/>
</dbReference>
<evidence type="ECO:0000313" key="2">
    <source>
        <dbReference type="Proteomes" id="UP000466514"/>
    </source>
</evidence>
<dbReference type="KEGG" id="mpsc:MPSYJ_48460"/>
<sequence length="133" mass="13032">MTVDLATALRMIAAAHAEAERRSIQVSAAVVDAGGNLVAFGRMDGAEIAGPVLAVDKAYTAVANRIATSELARLAAPGGELFGLHANGGGRFVIFGGGVPVRVEGTVIGGVGVSGASAADDEACAVAALKCVG</sequence>
<dbReference type="InterPro" id="IPR052517">
    <property type="entry name" value="GlcG_carb_metab_protein"/>
</dbReference>
<evidence type="ECO:0000313" key="1">
    <source>
        <dbReference type="EMBL" id="BBX71385.1"/>
    </source>
</evidence>
<organism evidence="1 2">
    <name type="scientific">Mycolicibacterium psychrotolerans</name>
    <dbReference type="NCBI Taxonomy" id="216929"/>
    <lineage>
        <taxon>Bacteria</taxon>
        <taxon>Bacillati</taxon>
        <taxon>Actinomycetota</taxon>
        <taxon>Actinomycetes</taxon>
        <taxon>Mycobacteriales</taxon>
        <taxon>Mycobacteriaceae</taxon>
        <taxon>Mycolicibacterium</taxon>
    </lineage>
</organism>
<dbReference type="PANTHER" id="PTHR34309:SF1">
    <property type="entry name" value="PROTEIN GLCG"/>
    <property type="match status" value="1"/>
</dbReference>
<dbReference type="Gene3D" id="3.30.450.150">
    <property type="entry name" value="Haem-degrading domain"/>
    <property type="match status" value="1"/>
</dbReference>
<keyword evidence="2" id="KW-1185">Reference proteome</keyword>
<dbReference type="InterPro" id="IPR038084">
    <property type="entry name" value="PduO/GlcC-like_sf"/>
</dbReference>
<dbReference type="Pfam" id="PF03928">
    <property type="entry name" value="HbpS-like"/>
    <property type="match status" value="1"/>
</dbReference>
<dbReference type="PANTHER" id="PTHR34309">
    <property type="entry name" value="SLR1406 PROTEIN"/>
    <property type="match status" value="1"/>
</dbReference>
<dbReference type="SUPFAM" id="SSF143744">
    <property type="entry name" value="GlcG-like"/>
    <property type="match status" value="1"/>
</dbReference>
<dbReference type="EMBL" id="AP022574">
    <property type="protein sequence ID" value="BBX71385.1"/>
    <property type="molecule type" value="Genomic_DNA"/>
</dbReference>
<dbReference type="Proteomes" id="UP000466514">
    <property type="component" value="Chromosome"/>
</dbReference>
<accession>A0A7I7MGU2</accession>
<dbReference type="RefSeq" id="WP_163725800.1">
    <property type="nucleotide sequence ID" value="NZ_AP022574.1"/>
</dbReference>
<proteinExistence type="predicted"/>
<reference evidence="1 2" key="1">
    <citation type="journal article" date="2019" name="Emerg. Microbes Infect.">
        <title>Comprehensive subspecies identification of 175 nontuberculous mycobacteria species based on 7547 genomic profiles.</title>
        <authorList>
            <person name="Matsumoto Y."/>
            <person name="Kinjo T."/>
            <person name="Motooka D."/>
            <person name="Nabeya D."/>
            <person name="Jung N."/>
            <person name="Uechi K."/>
            <person name="Horii T."/>
            <person name="Iida T."/>
            <person name="Fujita J."/>
            <person name="Nakamura S."/>
        </authorList>
    </citation>
    <scope>NUCLEOTIDE SEQUENCE [LARGE SCALE GENOMIC DNA]</scope>
    <source>
        <strain evidence="1 2">JCM 13323</strain>
    </source>
</reference>
<gene>
    <name evidence="1" type="ORF">MPSYJ_48460</name>
</gene>
<dbReference type="AlphaFoldDB" id="A0A7I7MGU2"/>